<comment type="similarity">
    <text evidence="6">Belongs to the peptidase M3B family.</text>
</comment>
<evidence type="ECO:0000256" key="5">
    <source>
        <dbReference type="ARBA" id="ARBA00023049"/>
    </source>
</evidence>
<gene>
    <name evidence="9" type="primary">pepF</name>
    <name evidence="9" type="ORF">H9942_00345</name>
</gene>
<evidence type="ECO:0000259" key="7">
    <source>
        <dbReference type="Pfam" id="PF01432"/>
    </source>
</evidence>
<comment type="function">
    <text evidence="6">Has oligopeptidase activity and degrades a variety of small bioactive peptides.</text>
</comment>
<reference evidence="9" key="1">
    <citation type="journal article" date="2021" name="PeerJ">
        <title>Extensive microbial diversity within the chicken gut microbiome revealed by metagenomics and culture.</title>
        <authorList>
            <person name="Gilroy R."/>
            <person name="Ravi A."/>
            <person name="Getino M."/>
            <person name="Pursley I."/>
            <person name="Horton D.L."/>
            <person name="Alikhan N.F."/>
            <person name="Baker D."/>
            <person name="Gharbi K."/>
            <person name="Hall N."/>
            <person name="Watson M."/>
            <person name="Adriaenssens E.M."/>
            <person name="Foster-Nyarko E."/>
            <person name="Jarju S."/>
            <person name="Secka A."/>
            <person name="Antonio M."/>
            <person name="Oren A."/>
            <person name="Chaudhuri R.R."/>
            <person name="La Ragione R."/>
            <person name="Hildebrand F."/>
            <person name="Pallen M.J."/>
        </authorList>
    </citation>
    <scope>NUCLEOTIDE SEQUENCE</scope>
    <source>
        <strain evidence="9">ChiBcolR8-3208</strain>
    </source>
</reference>
<dbReference type="Gene3D" id="1.10.287.830">
    <property type="entry name" value="putative peptidase helix hairpin domain like"/>
    <property type="match status" value="1"/>
</dbReference>
<dbReference type="EMBL" id="DWXZ01000004">
    <property type="protein sequence ID" value="HJB36500.1"/>
    <property type="molecule type" value="Genomic_DNA"/>
</dbReference>
<keyword evidence="4 6" id="KW-0862">Zinc</keyword>
<dbReference type="CDD" id="cd09608">
    <property type="entry name" value="M3B_PepF"/>
    <property type="match status" value="1"/>
</dbReference>
<feature type="domain" description="Peptidase M3A/M3B catalytic" evidence="7">
    <location>
        <begin position="206"/>
        <end position="586"/>
    </location>
</feature>
<comment type="caution">
    <text evidence="9">The sequence shown here is derived from an EMBL/GenBank/DDBJ whole genome shotgun (WGS) entry which is preliminary data.</text>
</comment>
<dbReference type="InterPro" id="IPR042088">
    <property type="entry name" value="OligoPept_F_C"/>
</dbReference>
<dbReference type="PANTHER" id="PTHR11804">
    <property type="entry name" value="PROTEASE M3 THIMET OLIGOPEPTIDASE-RELATED"/>
    <property type="match status" value="1"/>
</dbReference>
<dbReference type="GO" id="GO:0006518">
    <property type="term" value="P:peptide metabolic process"/>
    <property type="evidence" value="ECO:0007669"/>
    <property type="project" value="TreeGrafter"/>
</dbReference>
<evidence type="ECO:0000256" key="6">
    <source>
        <dbReference type="RuleBase" id="RU368091"/>
    </source>
</evidence>
<evidence type="ECO:0000256" key="4">
    <source>
        <dbReference type="ARBA" id="ARBA00022833"/>
    </source>
</evidence>
<keyword evidence="5 6" id="KW-0482">Metalloprotease</keyword>
<dbReference type="Proteomes" id="UP000824214">
    <property type="component" value="Unassembled WGS sequence"/>
</dbReference>
<keyword evidence="1 6" id="KW-0645">Protease</keyword>
<dbReference type="PANTHER" id="PTHR11804:SF84">
    <property type="entry name" value="SACCHAROLYSIN"/>
    <property type="match status" value="1"/>
</dbReference>
<dbReference type="AlphaFoldDB" id="A0A9D2RYZ2"/>
<dbReference type="GO" id="GO:0046872">
    <property type="term" value="F:metal ion binding"/>
    <property type="evidence" value="ECO:0007669"/>
    <property type="project" value="UniProtKB-UniRule"/>
</dbReference>
<dbReference type="InterPro" id="IPR013647">
    <property type="entry name" value="OligopepF_N_dom"/>
</dbReference>
<dbReference type="SUPFAM" id="SSF55486">
    <property type="entry name" value="Metalloproteases ('zincins'), catalytic domain"/>
    <property type="match status" value="1"/>
</dbReference>
<dbReference type="Pfam" id="PF08439">
    <property type="entry name" value="Peptidase_M3_N"/>
    <property type="match status" value="1"/>
</dbReference>
<dbReference type="Gene3D" id="1.20.140.70">
    <property type="entry name" value="Oligopeptidase f, N-terminal domain"/>
    <property type="match status" value="1"/>
</dbReference>
<keyword evidence="3 6" id="KW-0378">Hydrolase</keyword>
<dbReference type="EC" id="3.4.24.-" evidence="6"/>
<evidence type="ECO:0000313" key="10">
    <source>
        <dbReference type="Proteomes" id="UP000824214"/>
    </source>
</evidence>
<evidence type="ECO:0000256" key="2">
    <source>
        <dbReference type="ARBA" id="ARBA00022723"/>
    </source>
</evidence>
<feature type="domain" description="Oligopeptidase F N-terminal" evidence="8">
    <location>
        <begin position="116"/>
        <end position="185"/>
    </location>
</feature>
<reference evidence="9" key="2">
    <citation type="submission" date="2021-04" db="EMBL/GenBank/DDBJ databases">
        <authorList>
            <person name="Gilroy R."/>
        </authorList>
    </citation>
    <scope>NUCLEOTIDE SEQUENCE</scope>
    <source>
        <strain evidence="9">ChiBcolR8-3208</strain>
    </source>
</reference>
<evidence type="ECO:0000313" key="9">
    <source>
        <dbReference type="EMBL" id="HJB36500.1"/>
    </source>
</evidence>
<evidence type="ECO:0000259" key="8">
    <source>
        <dbReference type="Pfam" id="PF08439"/>
    </source>
</evidence>
<keyword evidence="2 6" id="KW-0479">Metal-binding</keyword>
<name>A0A9D2RYZ2_9FIRM</name>
<proteinExistence type="inferred from homology"/>
<dbReference type="Gene3D" id="1.10.1370.20">
    <property type="entry name" value="Oligoendopeptidase f, C-terminal domain"/>
    <property type="match status" value="1"/>
</dbReference>
<protein>
    <recommendedName>
        <fullName evidence="6">Oligopeptidase F</fullName>
        <ecNumber evidence="6">3.4.24.-</ecNumber>
    </recommendedName>
</protein>
<accession>A0A9D2RYZ2</accession>
<evidence type="ECO:0000256" key="1">
    <source>
        <dbReference type="ARBA" id="ARBA00022670"/>
    </source>
</evidence>
<dbReference type="InterPro" id="IPR045090">
    <property type="entry name" value="Pept_M3A_M3B"/>
</dbReference>
<dbReference type="Pfam" id="PF01432">
    <property type="entry name" value="Peptidase_M3"/>
    <property type="match status" value="1"/>
</dbReference>
<dbReference type="InterPro" id="IPR001567">
    <property type="entry name" value="Pept_M3A_M3B_dom"/>
</dbReference>
<sequence length="601" mass="68187">MSEQKIPARSELDPQYTWATTDLYPSDEAWEADIPKVQAAIDGLRACQGTLGQSAQGLLQFLQLEDEFTRVGEPFASYAMYLRDQDTRDSKAQKMSGQMMNLLIQADEATAFATPEILDISDETMERFYQEEPGLEHYRLALTRIRRQKEHTLSPKEEALLASAGKVSQSPSDIYKNLHDADLTFADAVDKDGRKHPVTHGTFIPMMQGSDRVLRKSAFESYYKGFDSFKNTFAAALDGQMKQLQFFADARKYPSALAAALDKTEVPVEIYHNLIAAVRESFPVMHRYMRLRKKLLGVDELHYYDIYAPMVPDQDETIPFEKAKEMALEALAPLGEDYLAMLKEGFENRWIDVYENQGKRSGAYSSGQYSCHPFVLLNYTDTLNDVFTLVHEMGHALHSYLSAKNQSITYFDYVIFVAEVASTCNESLLMQHLLGKTTGKKERAYLINYFLEQFRTTLYRQTMFAEFELWCSQQVQQGMPLTAESLCQKYGDLNREYYGEDVVLDPEIALEWARIPHFYMNFYVYQYATGFSAAIALSQRILKEGAPAVQDYLGFLSGGCSTDPVSLLKGAGVDMSTPAPVRDALQLFESLIGEMETLMAE</sequence>
<evidence type="ECO:0000256" key="3">
    <source>
        <dbReference type="ARBA" id="ARBA00022801"/>
    </source>
</evidence>
<dbReference type="GO" id="GO:0006508">
    <property type="term" value="P:proteolysis"/>
    <property type="evidence" value="ECO:0007669"/>
    <property type="project" value="UniProtKB-KW"/>
</dbReference>
<dbReference type="NCBIfam" id="TIGR00181">
    <property type="entry name" value="pepF"/>
    <property type="match status" value="1"/>
</dbReference>
<dbReference type="GO" id="GO:0004222">
    <property type="term" value="F:metalloendopeptidase activity"/>
    <property type="evidence" value="ECO:0007669"/>
    <property type="project" value="UniProtKB-UniRule"/>
</dbReference>
<comment type="cofactor">
    <cofactor evidence="6">
        <name>Zn(2+)</name>
        <dbReference type="ChEBI" id="CHEBI:29105"/>
    </cofactor>
    <text evidence="6">Binds 1 zinc ion.</text>
</comment>
<dbReference type="InterPro" id="IPR004438">
    <property type="entry name" value="Peptidase_M3B"/>
</dbReference>
<organism evidence="9 10">
    <name type="scientific">Candidatus Acutalibacter ornithocaccae</name>
    <dbReference type="NCBI Taxonomy" id="2838416"/>
    <lineage>
        <taxon>Bacteria</taxon>
        <taxon>Bacillati</taxon>
        <taxon>Bacillota</taxon>
        <taxon>Clostridia</taxon>
        <taxon>Eubacteriales</taxon>
        <taxon>Acutalibacteraceae</taxon>
        <taxon>Acutalibacter</taxon>
    </lineage>
</organism>